<name>A0A2J6S9J7_HYAVF</name>
<dbReference type="STRING" id="1149755.A0A2J6S9J7"/>
<dbReference type="PROSITE" id="PS51782">
    <property type="entry name" value="LYSM"/>
    <property type="match status" value="1"/>
</dbReference>
<organism evidence="3 4">
    <name type="scientific">Hyaloscypha variabilis (strain UAMH 11265 / GT02V1 / F)</name>
    <name type="common">Meliniomyces variabilis</name>
    <dbReference type="NCBI Taxonomy" id="1149755"/>
    <lineage>
        <taxon>Eukaryota</taxon>
        <taxon>Fungi</taxon>
        <taxon>Dikarya</taxon>
        <taxon>Ascomycota</taxon>
        <taxon>Pezizomycotina</taxon>
        <taxon>Leotiomycetes</taxon>
        <taxon>Helotiales</taxon>
        <taxon>Hyaloscyphaceae</taxon>
        <taxon>Hyaloscypha</taxon>
        <taxon>Hyaloscypha variabilis</taxon>
    </lineage>
</organism>
<dbReference type="AlphaFoldDB" id="A0A2J6S9J7"/>
<dbReference type="InterPro" id="IPR045030">
    <property type="entry name" value="LYSM1-4"/>
</dbReference>
<dbReference type="InterPro" id="IPR018392">
    <property type="entry name" value="LysM"/>
</dbReference>
<evidence type="ECO:0000256" key="1">
    <source>
        <dbReference type="SAM" id="MobiDB-lite"/>
    </source>
</evidence>
<evidence type="ECO:0000259" key="2">
    <source>
        <dbReference type="PROSITE" id="PS51782"/>
    </source>
</evidence>
<feature type="compositionally biased region" description="Low complexity" evidence="1">
    <location>
        <begin position="407"/>
        <end position="431"/>
    </location>
</feature>
<feature type="region of interest" description="Disordered" evidence="1">
    <location>
        <begin position="141"/>
        <end position="232"/>
    </location>
</feature>
<dbReference type="OrthoDB" id="2192830at2759"/>
<feature type="region of interest" description="Disordered" evidence="1">
    <location>
        <begin position="601"/>
        <end position="642"/>
    </location>
</feature>
<protein>
    <submittedName>
        <fullName evidence="3">Carbohydrate-binding module family 50 protein</fullName>
    </submittedName>
</protein>
<dbReference type="CDD" id="cd00118">
    <property type="entry name" value="LysM"/>
    <property type="match status" value="1"/>
</dbReference>
<accession>A0A2J6S9J7</accession>
<dbReference type="EMBL" id="KZ613938">
    <property type="protein sequence ID" value="PMD47433.1"/>
    <property type="molecule type" value="Genomic_DNA"/>
</dbReference>
<feature type="compositionally biased region" description="Low complexity" evidence="1">
    <location>
        <begin position="1"/>
        <end position="18"/>
    </location>
</feature>
<feature type="compositionally biased region" description="Polar residues" evidence="1">
    <location>
        <begin position="324"/>
        <end position="338"/>
    </location>
</feature>
<feature type="compositionally biased region" description="Basic and acidic residues" evidence="1">
    <location>
        <begin position="200"/>
        <end position="211"/>
    </location>
</feature>
<dbReference type="Gene3D" id="3.10.350.10">
    <property type="entry name" value="LysM domain"/>
    <property type="match status" value="1"/>
</dbReference>
<dbReference type="PANTHER" id="PTHR20932">
    <property type="entry name" value="LYSM AND PUTATIVE PEPTIDOGLYCAN-BINDING DOMAIN-CONTAINING PROTEIN"/>
    <property type="match status" value="1"/>
</dbReference>
<dbReference type="PANTHER" id="PTHR20932:SF8">
    <property type="entry name" value="LD22649P"/>
    <property type="match status" value="1"/>
</dbReference>
<evidence type="ECO:0000313" key="3">
    <source>
        <dbReference type="EMBL" id="PMD47433.1"/>
    </source>
</evidence>
<reference evidence="3 4" key="1">
    <citation type="submission" date="2016-04" db="EMBL/GenBank/DDBJ databases">
        <title>A degradative enzymes factory behind the ericoid mycorrhizal symbiosis.</title>
        <authorList>
            <consortium name="DOE Joint Genome Institute"/>
            <person name="Martino E."/>
            <person name="Morin E."/>
            <person name="Grelet G."/>
            <person name="Kuo A."/>
            <person name="Kohler A."/>
            <person name="Daghino S."/>
            <person name="Barry K."/>
            <person name="Choi C."/>
            <person name="Cichocki N."/>
            <person name="Clum A."/>
            <person name="Copeland A."/>
            <person name="Hainaut M."/>
            <person name="Haridas S."/>
            <person name="Labutti K."/>
            <person name="Lindquist E."/>
            <person name="Lipzen A."/>
            <person name="Khouja H.-R."/>
            <person name="Murat C."/>
            <person name="Ohm R."/>
            <person name="Olson A."/>
            <person name="Spatafora J."/>
            <person name="Veneault-Fourrey C."/>
            <person name="Henrissat B."/>
            <person name="Grigoriev I."/>
            <person name="Martin F."/>
            <person name="Perotto S."/>
        </authorList>
    </citation>
    <scope>NUCLEOTIDE SEQUENCE [LARGE SCALE GENOMIC DNA]</scope>
    <source>
        <strain evidence="3 4">F</strain>
    </source>
</reference>
<proteinExistence type="predicted"/>
<sequence length="642" mass="68289">MIPSSSSTRAATTSNNRSDSVPRIDSSSRAEGSNGAEIRPRNRRLATAEQELVSTSATSTPGGSRAVSPIPQKHPSRRMERMERGGGNSSGRPVGGLLAPPKETGGRSSPVSTGISGIWWGALQELANSVLGGDVVDEEGDRKVEGSTWGKKKAGSGPGRMKLPDAWGPETGLPKKNDGGIGVGSTSERDTKLMQRKRRGVLEGKDEDKQVMDTNGNYKRRTSTEEARPGSSQEDDYALVYIHHVQPQDTLAGVVLKYNCQREVFRKANRFWPNDSIQIRKTVVLPVDACAIKGRPCEPPTPNSPQGVDLLAPTPAFEDPPFSNGITWPGASSSQDGTSPERPEDTEHPWTHVRWVLLDASPNAKPVEIARMPRKTLGYFPPRRRKSQTTLSSVSTPRASAEFSRISQSITQSSNDPSSSTASTPSRRTSNLGPRPQQPMNAIGSYFPPLKPGTRPRRESVSEAAGRLGWFSGPGGVGTFEKNVRKPGPAQDGLNSWARKHVPGLTIDSLPSTSVLGSETAHFGFTDELASIAEGPVNGRAVSGTSTPRGGQGLGLENAAYVLEGWVRKLATKVPGTPKIGGKTEHPDLIELLDGAGSDDGRAFDLSPSVGRSTAPTGIGREDLDGMIRGKTTAGAKGGKND</sequence>
<evidence type="ECO:0000313" key="4">
    <source>
        <dbReference type="Proteomes" id="UP000235786"/>
    </source>
</evidence>
<dbReference type="Proteomes" id="UP000235786">
    <property type="component" value="Unassembled WGS sequence"/>
</dbReference>
<feature type="domain" description="LysM" evidence="2">
    <location>
        <begin position="241"/>
        <end position="285"/>
    </location>
</feature>
<feature type="compositionally biased region" description="Polar residues" evidence="1">
    <location>
        <begin position="52"/>
        <end position="62"/>
    </location>
</feature>
<dbReference type="InterPro" id="IPR036779">
    <property type="entry name" value="LysM_dom_sf"/>
</dbReference>
<feature type="compositionally biased region" description="Polar residues" evidence="1">
    <location>
        <begin position="388"/>
        <end position="398"/>
    </location>
</feature>
<keyword evidence="4" id="KW-1185">Reference proteome</keyword>
<feature type="region of interest" description="Disordered" evidence="1">
    <location>
        <begin position="296"/>
        <end position="347"/>
    </location>
</feature>
<feature type="region of interest" description="Disordered" evidence="1">
    <location>
        <begin position="1"/>
        <end position="111"/>
    </location>
</feature>
<feature type="region of interest" description="Disordered" evidence="1">
    <location>
        <begin position="378"/>
        <end position="468"/>
    </location>
</feature>
<gene>
    <name evidence="3" type="ORF">L207DRAFT_506441</name>
</gene>